<reference evidence="3 4" key="1">
    <citation type="submission" date="2022-11" db="EMBL/GenBank/DDBJ databases">
        <title>Brucella sp. YY2X, whole genome shotgun sequencing project.</title>
        <authorList>
            <person name="Yang Y."/>
        </authorList>
    </citation>
    <scope>NUCLEOTIDE SEQUENCE [LARGE SCALE GENOMIC DNA]</scope>
    <source>
        <strain evidence="3 4">YY2X</strain>
    </source>
</reference>
<dbReference type="Proteomes" id="UP001301216">
    <property type="component" value="Unassembled WGS sequence"/>
</dbReference>
<dbReference type="Pfam" id="PF20155">
    <property type="entry name" value="TMP_3"/>
    <property type="match status" value="1"/>
</dbReference>
<dbReference type="NCBIfam" id="TIGR02675">
    <property type="entry name" value="tape_meas_nterm"/>
    <property type="match status" value="1"/>
</dbReference>
<sequence>MADENNNDDIILSISADVASLRRAQKRMEETMNAIGRSSDKTLNQMAKTADQNFRQIEESAKRLRSQLDASFNKPLGSGINKGVAAVGSVVGLNELRKLTDTWTDLTSRVDLAAGSTREGTQVMDRLGQMARRTYSDLTQTAESYLSNSTALRDLGYSTNQSLDYTEALNNALVVSGAKGERAARVIDALAKAMAVGKLSGDNLNTVIEVGGRAAEALAAGLGTTVSGLRALGSQGKITGNDIVKSLTSQMAVLRKEAEDMPATIGDGFTLLNNALLQYVGNVDNVTTASSTMSQALILIADNFDKVADAGMQVAAVFAGAIIGRSLGGLVRTLGSTTAAVVKFTQAMKAAQSAGQMASALGGLGAAAGPLGAIIGGALVLAVGNYTLKAMEAKQNSDQLRAEMERLGLAAPQTAEGIDQAAEALDKLTDAAKARKLKNIADELERLRKGGVNFLGTMFSQGDELDTIAAIVKRPLENVYQNVTMPTADKDARREILNIISDLQEFQITAEKAKERLEAINNTPVSDAVVDLNKQVLDAISNMSGLQAMSTRVGEMPELTAATQKVHDLVEQLDVLATKGEISPQLKADTQDIIDKFVKTGGSAEDAVRAINGLSQANPDMSQFFAKMAQAITVLGNVRSVAAAALQTMREAYPLGPDENKASRATADPYILQRKAENEAAAEYERNALRKAQLGKDQFALENKIAEVRKRSESDNAKLTEDQIKRIAEAELAGDRSRTAEGKKPKKEKKTPDDKFDGDLQSITDRTSALIAETEAQRQINPLMDDYGYAVERARTEQELLNAAQKAGVEVTPALRAEIAATAEQWALATVEANQLSEAQAKIQQKSEEWRSTELGAFKGLVSDLASGKDAAEAFADALGKVLDKLLDILSQSLFDGIFGTSGSLLGGLLGRKDGGPIPGYAGGGRVRGPGGPRDDKVLMWGSNGEFMMNANATQKFLPILEAMNAGRLPEFSNGGKIGIPAPMTPRASIPVPVIPSAAQLVAGSSSTDNSQTDNSVNSAPVINVNVSGATGNAEVANMVQQGVAQGIKTWSESSNFVLSVTGGIRQANKRGLLR</sequence>
<dbReference type="RefSeq" id="WP_265983412.1">
    <property type="nucleotide sequence ID" value="NZ_JAPHAV010000001.1"/>
</dbReference>
<feature type="region of interest" description="Disordered" evidence="1">
    <location>
        <begin position="731"/>
        <end position="760"/>
    </location>
</feature>
<gene>
    <name evidence="3" type="ORF">OPR82_05175</name>
</gene>
<dbReference type="EMBL" id="JAPHAV010000001">
    <property type="protein sequence ID" value="MCX2696168.1"/>
    <property type="molecule type" value="Genomic_DNA"/>
</dbReference>
<feature type="compositionally biased region" description="Basic and acidic residues" evidence="1">
    <location>
        <begin position="731"/>
        <end position="743"/>
    </location>
</feature>
<evidence type="ECO:0000256" key="1">
    <source>
        <dbReference type="SAM" id="MobiDB-lite"/>
    </source>
</evidence>
<evidence type="ECO:0000313" key="3">
    <source>
        <dbReference type="EMBL" id="MCX2696168.1"/>
    </source>
</evidence>
<comment type="caution">
    <text evidence="3">The sequence shown here is derived from an EMBL/GenBank/DDBJ whole genome shotgun (WGS) entry which is preliminary data.</text>
</comment>
<dbReference type="InterPro" id="IPR013491">
    <property type="entry name" value="Tape_meas_N"/>
</dbReference>
<evidence type="ECO:0000313" key="4">
    <source>
        <dbReference type="Proteomes" id="UP001301216"/>
    </source>
</evidence>
<protein>
    <submittedName>
        <fullName evidence="3">Tape measure protein</fullName>
    </submittedName>
</protein>
<name>A0ABT3QKN9_9HYPH</name>
<feature type="domain" description="Tape measure protein N-terminal" evidence="2">
    <location>
        <begin position="96"/>
        <end position="285"/>
    </location>
</feature>
<accession>A0ABT3QKN9</accession>
<proteinExistence type="predicted"/>
<evidence type="ECO:0000259" key="2">
    <source>
        <dbReference type="Pfam" id="PF20155"/>
    </source>
</evidence>
<organism evidence="3 4">
    <name type="scientific">Ochrobactrum chromiisoli</name>
    <dbReference type="NCBI Taxonomy" id="2993941"/>
    <lineage>
        <taxon>Bacteria</taxon>
        <taxon>Pseudomonadati</taxon>
        <taxon>Pseudomonadota</taxon>
        <taxon>Alphaproteobacteria</taxon>
        <taxon>Hyphomicrobiales</taxon>
        <taxon>Brucellaceae</taxon>
        <taxon>Brucella/Ochrobactrum group</taxon>
        <taxon>Ochrobactrum</taxon>
    </lineage>
</organism>
<keyword evidence="4" id="KW-1185">Reference proteome</keyword>